<dbReference type="RefSeq" id="WP_093370944.1">
    <property type="nucleotide sequence ID" value="NZ_FOQA01000003.1"/>
</dbReference>
<organism evidence="2 3">
    <name type="scientific">Tindallia magadiensis</name>
    <dbReference type="NCBI Taxonomy" id="69895"/>
    <lineage>
        <taxon>Bacteria</taxon>
        <taxon>Bacillati</taxon>
        <taxon>Bacillota</taxon>
        <taxon>Clostridia</taxon>
        <taxon>Peptostreptococcales</taxon>
        <taxon>Tindalliaceae</taxon>
        <taxon>Tindallia</taxon>
    </lineage>
</organism>
<dbReference type="Proteomes" id="UP000199287">
    <property type="component" value="Unassembled WGS sequence"/>
</dbReference>
<dbReference type="AlphaFoldDB" id="A0A1I3CVY4"/>
<reference evidence="3" key="1">
    <citation type="submission" date="2016-10" db="EMBL/GenBank/DDBJ databases">
        <authorList>
            <person name="Varghese N."/>
            <person name="Submissions S."/>
        </authorList>
    </citation>
    <scope>NUCLEOTIDE SEQUENCE [LARGE SCALE GENOMIC DNA]</scope>
    <source>
        <strain evidence="3">Z-7934</strain>
    </source>
</reference>
<keyword evidence="3" id="KW-1185">Reference proteome</keyword>
<protein>
    <submittedName>
        <fullName evidence="2">Uncharacterized protein</fullName>
    </submittedName>
</protein>
<keyword evidence="1" id="KW-0732">Signal</keyword>
<evidence type="ECO:0000256" key="1">
    <source>
        <dbReference type="SAM" id="SignalP"/>
    </source>
</evidence>
<feature type="chain" id="PRO_5011606727" evidence="1">
    <location>
        <begin position="20"/>
        <end position="475"/>
    </location>
</feature>
<dbReference type="EMBL" id="FOQA01000003">
    <property type="protein sequence ID" value="SFH78603.1"/>
    <property type="molecule type" value="Genomic_DNA"/>
</dbReference>
<sequence>MLKRVIIFALLLSSISIYASEKTMLFTPFADTEIEYIQSSSLTVDSCQPFYQESAGLIRQSTSIHVNSAGEKTQKSSDTSPNLINTYISIKSLDDFQNFDQFRAFLKAVDRGDLRFFDGTASVEVFYNFGDPLKETLRIDEEFLYMPISHGKALQPREGSTFYIVVQETNPTKGMNKASISSVFSVLVEESRNRANKTFFSYPRKTLRLSETNHIALKRNGRVRREPCLLRQVYLVKDLKIRHSIDYAPYEGYVSRLEEMMLDVRGDSEINTELDAFVAVLQNLTENPRDHESMPYYLPPVIIRNEQGGTLNYPLSQVINKKFNLINRWDNYAYTGSSSWDNYASTGSLNQPPSIRYGKALVSQIENHNDWLFTPTPDQEGNIRKGLLRQMEFQENYSSFQQRGDNIFVGMSIVTLPDDLSELMEHFTEEQQAQLLDENTGLKPLPYKIHTDYSMVIGDKVYYFNNTDNDLRWMR</sequence>
<evidence type="ECO:0000313" key="3">
    <source>
        <dbReference type="Proteomes" id="UP000199287"/>
    </source>
</evidence>
<proteinExistence type="predicted"/>
<gene>
    <name evidence="2" type="ORF">SAMN05192551_10342</name>
</gene>
<accession>A0A1I3CVY4</accession>
<feature type="signal peptide" evidence="1">
    <location>
        <begin position="1"/>
        <end position="19"/>
    </location>
</feature>
<name>A0A1I3CVY4_9FIRM</name>
<dbReference type="STRING" id="69895.SAMN05192551_10342"/>
<evidence type="ECO:0000313" key="2">
    <source>
        <dbReference type="EMBL" id="SFH78603.1"/>
    </source>
</evidence>